<proteinExistence type="predicted"/>
<dbReference type="PaxDb" id="3708-A0A078J982"/>
<dbReference type="Pfam" id="PF06972">
    <property type="entry name" value="GIP1_N"/>
    <property type="match status" value="1"/>
</dbReference>
<dbReference type="EMBL" id="LK034011">
    <property type="protein sequence ID" value="CDY61561.1"/>
    <property type="molecule type" value="Genomic_DNA"/>
</dbReference>
<dbReference type="PANTHER" id="PTHR46445:SF3">
    <property type="entry name" value="RNA POLYMERASE II DEGRADATION FACTOR-LIKE PROTEIN (DUF1296)-RELATED"/>
    <property type="match status" value="1"/>
</dbReference>
<dbReference type="Proteomes" id="UP000028999">
    <property type="component" value="Unassembled WGS sequence"/>
</dbReference>
<accession>A0A078J982</accession>
<dbReference type="PANTHER" id="PTHR46445">
    <property type="entry name" value="RNA POLYMERASE II DEGRADATION FACTOR-LIKE PROTEIN (DUF1296)"/>
    <property type="match status" value="1"/>
</dbReference>
<organism evidence="2 3">
    <name type="scientific">Brassica napus</name>
    <name type="common">Rape</name>
    <dbReference type="NCBI Taxonomy" id="3708"/>
    <lineage>
        <taxon>Eukaryota</taxon>
        <taxon>Viridiplantae</taxon>
        <taxon>Streptophyta</taxon>
        <taxon>Embryophyta</taxon>
        <taxon>Tracheophyta</taxon>
        <taxon>Spermatophyta</taxon>
        <taxon>Magnoliopsida</taxon>
        <taxon>eudicotyledons</taxon>
        <taxon>Gunneridae</taxon>
        <taxon>Pentapetalae</taxon>
        <taxon>rosids</taxon>
        <taxon>malvids</taxon>
        <taxon>Brassicales</taxon>
        <taxon>Brassicaceae</taxon>
        <taxon>Brassiceae</taxon>
        <taxon>Brassica</taxon>
    </lineage>
</organism>
<gene>
    <name evidence="2" type="primary">BnaCnng37960D</name>
    <name evidence="2" type="ORF">GSBRNA2T00034010001</name>
</gene>
<feature type="domain" description="GBF-interacting protein 1 N-terminal" evidence="1">
    <location>
        <begin position="13"/>
        <end position="57"/>
    </location>
</feature>
<sequence>MSGKKSYNGVSDIPSGSRKMVQSLKEIVNCCPEAEIYAVLKDCNMDPNEAVNRLLSQAAHIPFCLQ</sequence>
<evidence type="ECO:0000313" key="3">
    <source>
        <dbReference type="Proteomes" id="UP000028999"/>
    </source>
</evidence>
<keyword evidence="3" id="KW-1185">Reference proteome</keyword>
<protein>
    <submittedName>
        <fullName evidence="2">BnaCnng37960D protein</fullName>
    </submittedName>
</protein>
<dbReference type="Gramene" id="CDY61561">
    <property type="protein sequence ID" value="CDY61561"/>
    <property type="gene ID" value="GSBRNA2T00034010001"/>
</dbReference>
<dbReference type="InterPro" id="IPR009060">
    <property type="entry name" value="UBA-like_sf"/>
</dbReference>
<dbReference type="InterPro" id="IPR009719">
    <property type="entry name" value="GIP1_N"/>
</dbReference>
<evidence type="ECO:0000313" key="2">
    <source>
        <dbReference type="EMBL" id="CDY61561.1"/>
    </source>
</evidence>
<reference evidence="2 3" key="1">
    <citation type="journal article" date="2014" name="Science">
        <title>Plant genetics. Early allopolyploid evolution in the post-Neolithic Brassica napus oilseed genome.</title>
        <authorList>
            <person name="Chalhoub B."/>
            <person name="Denoeud F."/>
            <person name="Liu S."/>
            <person name="Parkin I.A."/>
            <person name="Tang H."/>
            <person name="Wang X."/>
            <person name="Chiquet J."/>
            <person name="Belcram H."/>
            <person name="Tong C."/>
            <person name="Samans B."/>
            <person name="Correa M."/>
            <person name="Da Silva C."/>
            <person name="Just J."/>
            <person name="Falentin C."/>
            <person name="Koh C.S."/>
            <person name="Le Clainche I."/>
            <person name="Bernard M."/>
            <person name="Bento P."/>
            <person name="Noel B."/>
            <person name="Labadie K."/>
            <person name="Alberti A."/>
            <person name="Charles M."/>
            <person name="Arnaud D."/>
            <person name="Guo H."/>
            <person name="Daviaud C."/>
            <person name="Alamery S."/>
            <person name="Jabbari K."/>
            <person name="Zhao M."/>
            <person name="Edger P.P."/>
            <person name="Chelaifa H."/>
            <person name="Tack D."/>
            <person name="Lassalle G."/>
            <person name="Mestiri I."/>
            <person name="Schnel N."/>
            <person name="Le Paslier M.C."/>
            <person name="Fan G."/>
            <person name="Renault V."/>
            <person name="Bayer P.E."/>
            <person name="Golicz A.A."/>
            <person name="Manoli S."/>
            <person name="Lee T.H."/>
            <person name="Thi V.H."/>
            <person name="Chalabi S."/>
            <person name="Hu Q."/>
            <person name="Fan C."/>
            <person name="Tollenaere R."/>
            <person name="Lu Y."/>
            <person name="Battail C."/>
            <person name="Shen J."/>
            <person name="Sidebottom C.H."/>
            <person name="Wang X."/>
            <person name="Canaguier A."/>
            <person name="Chauveau A."/>
            <person name="Berard A."/>
            <person name="Deniot G."/>
            <person name="Guan M."/>
            <person name="Liu Z."/>
            <person name="Sun F."/>
            <person name="Lim Y.P."/>
            <person name="Lyons E."/>
            <person name="Town C.D."/>
            <person name="Bancroft I."/>
            <person name="Wang X."/>
            <person name="Meng J."/>
            <person name="Ma J."/>
            <person name="Pires J.C."/>
            <person name="King G.J."/>
            <person name="Brunel D."/>
            <person name="Delourme R."/>
            <person name="Renard M."/>
            <person name="Aury J.M."/>
            <person name="Adams K.L."/>
            <person name="Batley J."/>
            <person name="Snowdon R.J."/>
            <person name="Tost J."/>
            <person name="Edwards D."/>
            <person name="Zhou Y."/>
            <person name="Hua W."/>
            <person name="Sharpe A.G."/>
            <person name="Paterson A.H."/>
            <person name="Guan C."/>
            <person name="Wincker P."/>
        </authorList>
    </citation>
    <scope>NUCLEOTIDE SEQUENCE [LARGE SCALE GENOMIC DNA]</scope>
    <source>
        <strain evidence="3">cv. Darmor-bzh</strain>
    </source>
</reference>
<evidence type="ECO:0000259" key="1">
    <source>
        <dbReference type="Pfam" id="PF06972"/>
    </source>
</evidence>
<dbReference type="STRING" id="3708.A0A078J982"/>
<name>A0A078J982_BRANA</name>
<dbReference type="AlphaFoldDB" id="A0A078J982"/>
<dbReference type="SUPFAM" id="SSF46934">
    <property type="entry name" value="UBA-like"/>
    <property type="match status" value="1"/>
</dbReference>